<dbReference type="InterPro" id="IPR045851">
    <property type="entry name" value="AMP-bd_C_sf"/>
</dbReference>
<dbReference type="Gene3D" id="3.40.50.12780">
    <property type="entry name" value="N-terminal domain of ligase-like"/>
    <property type="match status" value="1"/>
</dbReference>
<evidence type="ECO:0000259" key="6">
    <source>
        <dbReference type="Pfam" id="PF00501"/>
    </source>
</evidence>
<dbReference type="RefSeq" id="WP_110791057.1">
    <property type="nucleotide sequence ID" value="NZ_QJRY01000003.1"/>
</dbReference>
<dbReference type="InterPro" id="IPR042099">
    <property type="entry name" value="ANL_N_sf"/>
</dbReference>
<reference evidence="8 9" key="1">
    <citation type="submission" date="2018-06" db="EMBL/GenBank/DDBJ databases">
        <title>Rhizobium wuzhouense sp. nov., isolated from roots of Oryza officinalis.</title>
        <authorList>
            <person name="Yuan T."/>
        </authorList>
    </citation>
    <scope>NUCLEOTIDE SEQUENCE [LARGE SCALE GENOMIC DNA]</scope>
    <source>
        <strain evidence="8 9">W44</strain>
    </source>
</reference>
<keyword evidence="3" id="KW-0479">Metal-binding</keyword>
<comment type="similarity">
    <text evidence="1">Belongs to the ATP-dependent AMP-binding enzyme family.</text>
</comment>
<keyword evidence="2" id="KW-0436">Ligase</keyword>
<evidence type="ECO:0000256" key="1">
    <source>
        <dbReference type="ARBA" id="ARBA00006432"/>
    </source>
</evidence>
<evidence type="ECO:0000256" key="2">
    <source>
        <dbReference type="ARBA" id="ARBA00022598"/>
    </source>
</evidence>
<evidence type="ECO:0000259" key="7">
    <source>
        <dbReference type="Pfam" id="PF13193"/>
    </source>
</evidence>
<dbReference type="InterPro" id="IPR000873">
    <property type="entry name" value="AMP-dep_synth/lig_dom"/>
</dbReference>
<dbReference type="Pfam" id="PF13193">
    <property type="entry name" value="AMP-binding_C"/>
    <property type="match status" value="1"/>
</dbReference>
<proteinExistence type="inferred from homology"/>
<dbReference type="SUPFAM" id="SSF56801">
    <property type="entry name" value="Acetyl-CoA synthetase-like"/>
    <property type="match status" value="1"/>
</dbReference>
<dbReference type="InterPro" id="IPR025110">
    <property type="entry name" value="AMP-bd_C"/>
</dbReference>
<evidence type="ECO:0000256" key="3">
    <source>
        <dbReference type="ARBA" id="ARBA00022723"/>
    </source>
</evidence>
<keyword evidence="5" id="KW-0067">ATP-binding</keyword>
<keyword evidence="9" id="KW-1185">Reference proteome</keyword>
<evidence type="ECO:0000313" key="9">
    <source>
        <dbReference type="Proteomes" id="UP000247536"/>
    </source>
</evidence>
<dbReference type="InterPro" id="IPR020845">
    <property type="entry name" value="AMP-binding_CS"/>
</dbReference>
<accession>A0ABX5NRH3</accession>
<gene>
    <name evidence="8" type="ORF">DMY87_09335</name>
</gene>
<name>A0ABX5NRH3_9HYPH</name>
<feature type="domain" description="AMP-binding enzyme C-terminal" evidence="7">
    <location>
        <begin position="451"/>
        <end position="529"/>
    </location>
</feature>
<dbReference type="Gene3D" id="3.30.300.30">
    <property type="match status" value="1"/>
</dbReference>
<dbReference type="Pfam" id="PF00501">
    <property type="entry name" value="AMP-binding"/>
    <property type="match status" value="1"/>
</dbReference>
<evidence type="ECO:0000313" key="8">
    <source>
        <dbReference type="EMBL" id="PYB73918.1"/>
    </source>
</evidence>
<comment type="caution">
    <text evidence="8">The sequence shown here is derived from an EMBL/GenBank/DDBJ whole genome shotgun (WGS) entry which is preliminary data.</text>
</comment>
<sequence>MLLTPRDSFDDLRRDFRWEIPADFNIGRVVADDWAARVPDQVCLEHFSPDGRHLSMTYGVLSAQSSRFAHALTGLGVRRGDRVALLLPQCFETVIAHVAIYKMGAIALPLALLFGEEALEYRLKDAGTSVVVTNTFGLSRLQPIRAQLTDLREIVSIDGQGDGVLGFAELLDGRPSVFDVVDSGPDEPALMIYTSGTTGPPKGALHGHRVLAGHIPGFQLAHEFLPQPGDKIWTPSDWAWAGGLLNALLPALMLGVPVVSSPAQKFDPHMAFRIMAEMKVRNAFIPPTALRLLKAVENPRAQYDLVLRSIGSAGESLGRETYEWVKSALGIVPNEFYGQTECNFVLSSAAHLGVTKGGFIGKAVPGHEVAIIDDAGRVLPAGETGQVAVRRPDPVMFLGYWNNPEATEGKFVGDWMKTGDLGRQDEEGYVQFFGRDDDVITSSGYRIGPAEIEDCLSGHPAVRLAAVIGKPDPLRTEIVKAFVVLQPGFAPGEALASEIRDWVKHRLSMHEYPREIDFVGELPLTTSGKVIRRFLRDGEIAKAKPERANMGVDSVPASARRG</sequence>
<dbReference type="PROSITE" id="PS00455">
    <property type="entry name" value="AMP_BINDING"/>
    <property type="match status" value="1"/>
</dbReference>
<dbReference type="EMBL" id="QJRY01000003">
    <property type="protein sequence ID" value="PYB73918.1"/>
    <property type="molecule type" value="Genomic_DNA"/>
</dbReference>
<dbReference type="InterPro" id="IPR051087">
    <property type="entry name" value="Mitochondrial_ACSM"/>
</dbReference>
<dbReference type="PANTHER" id="PTHR43605:SF10">
    <property type="entry name" value="ACYL-COA SYNTHETASE MEDIUM CHAIN FAMILY MEMBER 3"/>
    <property type="match status" value="1"/>
</dbReference>
<evidence type="ECO:0000256" key="5">
    <source>
        <dbReference type="ARBA" id="ARBA00022840"/>
    </source>
</evidence>
<dbReference type="PANTHER" id="PTHR43605">
    <property type="entry name" value="ACYL-COENZYME A SYNTHETASE"/>
    <property type="match status" value="1"/>
</dbReference>
<evidence type="ECO:0000256" key="4">
    <source>
        <dbReference type="ARBA" id="ARBA00022741"/>
    </source>
</evidence>
<dbReference type="Proteomes" id="UP000247536">
    <property type="component" value="Unassembled WGS sequence"/>
</dbReference>
<protein>
    <submittedName>
        <fullName evidence="8">AMP-dependent synthetase</fullName>
    </submittedName>
</protein>
<feature type="domain" description="AMP-dependent synthetase/ligase" evidence="6">
    <location>
        <begin position="32"/>
        <end position="401"/>
    </location>
</feature>
<keyword evidence="4" id="KW-0547">Nucleotide-binding</keyword>
<organism evidence="8 9">
    <name type="scientific">Rhizobium wuzhouense</name>
    <dbReference type="NCBI Taxonomy" id="1986026"/>
    <lineage>
        <taxon>Bacteria</taxon>
        <taxon>Pseudomonadati</taxon>
        <taxon>Pseudomonadota</taxon>
        <taxon>Alphaproteobacteria</taxon>
        <taxon>Hyphomicrobiales</taxon>
        <taxon>Rhizobiaceae</taxon>
        <taxon>Rhizobium/Agrobacterium group</taxon>
        <taxon>Rhizobium</taxon>
    </lineage>
</organism>